<dbReference type="AlphaFoldDB" id="A0A3P7J133"/>
<keyword evidence="2" id="KW-1185">Reference proteome</keyword>
<dbReference type="Proteomes" id="UP000270094">
    <property type="component" value="Unassembled WGS sequence"/>
</dbReference>
<reference evidence="1 2" key="1">
    <citation type="submission" date="2018-11" db="EMBL/GenBank/DDBJ databases">
        <authorList>
            <consortium name="Pathogen Informatics"/>
        </authorList>
    </citation>
    <scope>NUCLEOTIDE SEQUENCE [LARGE SCALE GENOMIC DNA]</scope>
</reference>
<gene>
    <name evidence="1" type="ORF">SVUK_LOCUS8317</name>
</gene>
<sequence>MSESKWQRALLKLESFPNQGASLCPPLFPSYCEPDPELKTFVKLKKCKVPVEVSAILKSYPPIMKIIQIISRHAGFLPLALSISYRQPQHKQSIPCFVPTKTGKLGDADERCNGTS</sequence>
<organism evidence="1 2">
    <name type="scientific">Strongylus vulgaris</name>
    <name type="common">Blood worm</name>
    <dbReference type="NCBI Taxonomy" id="40348"/>
    <lineage>
        <taxon>Eukaryota</taxon>
        <taxon>Metazoa</taxon>
        <taxon>Ecdysozoa</taxon>
        <taxon>Nematoda</taxon>
        <taxon>Chromadorea</taxon>
        <taxon>Rhabditida</taxon>
        <taxon>Rhabditina</taxon>
        <taxon>Rhabditomorpha</taxon>
        <taxon>Strongyloidea</taxon>
        <taxon>Strongylidae</taxon>
        <taxon>Strongylus</taxon>
    </lineage>
</organism>
<name>A0A3P7J133_STRVU</name>
<protein>
    <submittedName>
        <fullName evidence="1">Uncharacterized protein</fullName>
    </submittedName>
</protein>
<proteinExistence type="predicted"/>
<evidence type="ECO:0000313" key="2">
    <source>
        <dbReference type="Proteomes" id="UP000270094"/>
    </source>
</evidence>
<accession>A0A3P7J133</accession>
<evidence type="ECO:0000313" key="1">
    <source>
        <dbReference type="EMBL" id="VDM73319.1"/>
    </source>
</evidence>
<dbReference type="EMBL" id="UYYB01030001">
    <property type="protein sequence ID" value="VDM73319.1"/>
    <property type="molecule type" value="Genomic_DNA"/>
</dbReference>